<protein>
    <submittedName>
        <fullName evidence="2">Uncharacterized protein</fullName>
    </submittedName>
</protein>
<sequence>MAEVNATQLRDALAWATDEEEAHALSTNPFVWFWEAIEGDFNENRSTSQILIDAGISMIPLVDQVCDLRDLIANCRKLSKDQTDLWNWVALVLTLIGLFPALGSLVKGVLKIFFGFVWKYGADKISDAVDAAMSWTISFLRRRRVQEYLKAHKVDEILKWLATEIKGVRAKIKVSELTAAFDRTIKVVEVMSGKVQLVPVLGGKAKQALVEIKKIRLAADKHFARALKPVQDIVDTAILRLEREALQSRNGIVDVKNIHYRGALPEAAAVALMRKRKPKWLTKKAGAVHPEIEPDDVRFDVDAKASSKTASGKPKDRKDIFPALTDENIRSFHTLTAAAIKGPARLYRILAPNSRGMSDCWVSEEVFKKLQSAADPKSAWRQFLAVWPDWNVDGQFVIYDIKAGESLNVWRGTASSQTKSSLPGYQLEGGYEQIVFKVERTDPRNDRMLYYKVGGGNNPRLGKPMTQSEVSSITATMNASQRKAFFDSHLSVREKIAHPNISGPFETGWGYTEFDGAGMASKIGLPDLPGQITSTGR</sequence>
<dbReference type="CDD" id="cd20746">
    <property type="entry name" value="FIX_Ntox15_NUC_DUF4112_RhsA-like"/>
    <property type="match status" value="1"/>
</dbReference>
<dbReference type="RefSeq" id="WP_379786020.1">
    <property type="nucleotide sequence ID" value="NZ_JBHSMU010000016.1"/>
</dbReference>
<feature type="transmembrane region" description="Helical" evidence="1">
    <location>
        <begin position="85"/>
        <end position="106"/>
    </location>
</feature>
<dbReference type="InterPro" id="IPR049802">
    <property type="entry name" value="RhsC-like_FIX"/>
</dbReference>
<accession>A0ABW0L9H4</accession>
<evidence type="ECO:0000313" key="2">
    <source>
        <dbReference type="EMBL" id="MFC5462538.1"/>
    </source>
</evidence>
<evidence type="ECO:0000256" key="1">
    <source>
        <dbReference type="SAM" id="Phobius"/>
    </source>
</evidence>
<dbReference type="Proteomes" id="UP001596050">
    <property type="component" value="Unassembled WGS sequence"/>
</dbReference>
<keyword evidence="1" id="KW-0472">Membrane</keyword>
<keyword evidence="3" id="KW-1185">Reference proteome</keyword>
<name>A0ABW0L9H4_9BURK</name>
<organism evidence="2 3">
    <name type="scientific">Massilia niabensis</name>
    <dbReference type="NCBI Taxonomy" id="544910"/>
    <lineage>
        <taxon>Bacteria</taxon>
        <taxon>Pseudomonadati</taxon>
        <taxon>Pseudomonadota</taxon>
        <taxon>Betaproteobacteria</taxon>
        <taxon>Burkholderiales</taxon>
        <taxon>Oxalobacteraceae</taxon>
        <taxon>Telluria group</taxon>
        <taxon>Massilia</taxon>
    </lineage>
</organism>
<proteinExistence type="predicted"/>
<keyword evidence="1" id="KW-1133">Transmembrane helix</keyword>
<dbReference type="EMBL" id="JBHSMU010000016">
    <property type="protein sequence ID" value="MFC5462538.1"/>
    <property type="molecule type" value="Genomic_DNA"/>
</dbReference>
<reference evidence="3" key="1">
    <citation type="journal article" date="2019" name="Int. J. Syst. Evol. Microbiol.">
        <title>The Global Catalogue of Microorganisms (GCM) 10K type strain sequencing project: providing services to taxonomists for standard genome sequencing and annotation.</title>
        <authorList>
            <consortium name="The Broad Institute Genomics Platform"/>
            <consortium name="The Broad Institute Genome Sequencing Center for Infectious Disease"/>
            <person name="Wu L."/>
            <person name="Ma J."/>
        </authorList>
    </citation>
    <scope>NUCLEOTIDE SEQUENCE [LARGE SCALE GENOMIC DNA]</scope>
    <source>
        <strain evidence="3">KACC 12649</strain>
    </source>
</reference>
<gene>
    <name evidence="2" type="ORF">ACFPN5_22260</name>
</gene>
<keyword evidence="1" id="KW-0812">Transmembrane</keyword>
<evidence type="ECO:0000313" key="3">
    <source>
        <dbReference type="Proteomes" id="UP001596050"/>
    </source>
</evidence>
<comment type="caution">
    <text evidence="2">The sequence shown here is derived from an EMBL/GenBank/DDBJ whole genome shotgun (WGS) entry which is preliminary data.</text>
</comment>